<dbReference type="InterPro" id="IPR038765">
    <property type="entry name" value="Papain-like_cys_pep_sf"/>
</dbReference>
<sequence>MDSLRPTVQQLMKYFAKHTEIPNAGDSCRSPDDRMRRLSVLRCCQTGKGDEVDLVVSFVALLRAYGKRARLVRSFQLRLELLSMVRQLGGDASFKTQSLMGELGVGLSVSLAAEKASLPEADYADCLAYACMQKPSSAMDTWVEFFDEFSGDWCAVDPVACVICPTLSGHWLHRPEGYTIAADDALKGKEYFYLTDLTERYQFHWRDVDKDLLSEAEQDTVRRKAWWKSYLKAHTELENCLDLVPRCPEECELVLQVEFRGRKAHPLHRRAQKKRQATKRVHRKRGISDVPSVEPLETAVLSEPSLSPEPVEVPQVPKKKFRKVLSKVRRRGVKKGLRKPGPRLYQSRGISGFPSVEPFEENARQLQRHLATAGLAPWSASQNSQERELAAFVENVKKLRALGRLKSHVQKKLMDCCPLWKNLEVGFAAKVATKEVLQAGPMMAEHSLKSRGCIDLKSVRAALQLSRCQDPAERRNLLRKLQVSFHPDKNRDQEEASREMFELVQKMWEKEFK</sequence>
<gene>
    <name evidence="2" type="ORF">C1SCF055_LOCUS25010</name>
</gene>
<dbReference type="EMBL" id="CAMXCT010002535">
    <property type="protein sequence ID" value="CAI3998735.1"/>
    <property type="molecule type" value="Genomic_DNA"/>
</dbReference>
<feature type="region of interest" description="Disordered" evidence="1">
    <location>
        <begin position="265"/>
        <end position="288"/>
    </location>
</feature>
<comment type="caution">
    <text evidence="2">The sequence shown here is derived from an EMBL/GenBank/DDBJ whole genome shotgun (WGS) entry which is preliminary data.</text>
</comment>
<organism evidence="2">
    <name type="scientific">Cladocopium goreaui</name>
    <dbReference type="NCBI Taxonomy" id="2562237"/>
    <lineage>
        <taxon>Eukaryota</taxon>
        <taxon>Sar</taxon>
        <taxon>Alveolata</taxon>
        <taxon>Dinophyceae</taxon>
        <taxon>Suessiales</taxon>
        <taxon>Symbiodiniaceae</taxon>
        <taxon>Cladocopium</taxon>
    </lineage>
</organism>
<evidence type="ECO:0000313" key="2">
    <source>
        <dbReference type="EMBL" id="CAI3998735.1"/>
    </source>
</evidence>
<evidence type="ECO:0000256" key="1">
    <source>
        <dbReference type="SAM" id="MobiDB-lite"/>
    </source>
</evidence>
<dbReference type="AlphaFoldDB" id="A0A9P1G5M8"/>
<dbReference type="SUPFAM" id="SSF46565">
    <property type="entry name" value="Chaperone J-domain"/>
    <property type="match status" value="1"/>
</dbReference>
<reference evidence="3" key="2">
    <citation type="submission" date="2024-04" db="EMBL/GenBank/DDBJ databases">
        <authorList>
            <person name="Chen Y."/>
            <person name="Shah S."/>
            <person name="Dougan E. K."/>
            <person name="Thang M."/>
            <person name="Chan C."/>
        </authorList>
    </citation>
    <scope>NUCLEOTIDE SEQUENCE [LARGE SCALE GENOMIC DNA]</scope>
</reference>
<dbReference type="Proteomes" id="UP001152797">
    <property type="component" value="Unassembled WGS sequence"/>
</dbReference>
<dbReference type="Gene3D" id="1.10.287.110">
    <property type="entry name" value="DnaJ domain"/>
    <property type="match status" value="1"/>
</dbReference>
<dbReference type="InterPro" id="IPR036985">
    <property type="entry name" value="Transglutaminase-like_sf"/>
</dbReference>
<dbReference type="CDD" id="cd06257">
    <property type="entry name" value="DnaJ"/>
    <property type="match status" value="1"/>
</dbReference>
<reference evidence="2" key="1">
    <citation type="submission" date="2022-10" db="EMBL/GenBank/DDBJ databases">
        <authorList>
            <person name="Chen Y."/>
            <person name="Dougan E. K."/>
            <person name="Chan C."/>
            <person name="Rhodes N."/>
            <person name="Thang M."/>
        </authorList>
    </citation>
    <scope>NUCLEOTIDE SEQUENCE</scope>
</reference>
<proteinExistence type="predicted"/>
<name>A0A9P1G5M8_9DINO</name>
<dbReference type="InterPro" id="IPR001623">
    <property type="entry name" value="DnaJ_domain"/>
</dbReference>
<dbReference type="InterPro" id="IPR036869">
    <property type="entry name" value="J_dom_sf"/>
</dbReference>
<evidence type="ECO:0000313" key="4">
    <source>
        <dbReference type="EMBL" id="CAL4786047.1"/>
    </source>
</evidence>
<dbReference type="SUPFAM" id="SSF54001">
    <property type="entry name" value="Cysteine proteinases"/>
    <property type="match status" value="1"/>
</dbReference>
<accession>A0A9P1G5M8</accession>
<dbReference type="Gene3D" id="3.90.260.10">
    <property type="entry name" value="Transglutaminase-like"/>
    <property type="match status" value="1"/>
</dbReference>
<dbReference type="EMBL" id="CAMXCT020002535">
    <property type="protein sequence ID" value="CAL1152110.1"/>
    <property type="molecule type" value="Genomic_DNA"/>
</dbReference>
<evidence type="ECO:0000313" key="3">
    <source>
        <dbReference type="EMBL" id="CAL1152110.1"/>
    </source>
</evidence>
<feature type="compositionally biased region" description="Basic residues" evidence="1">
    <location>
        <begin position="265"/>
        <end position="285"/>
    </location>
</feature>
<evidence type="ECO:0000313" key="5">
    <source>
        <dbReference type="Proteomes" id="UP001152797"/>
    </source>
</evidence>
<keyword evidence="5" id="KW-1185">Reference proteome</keyword>
<protein>
    <submittedName>
        <fullName evidence="4">Transgelin-3</fullName>
    </submittedName>
</protein>
<dbReference type="EMBL" id="CAMXCT030002535">
    <property type="protein sequence ID" value="CAL4786047.1"/>
    <property type="molecule type" value="Genomic_DNA"/>
</dbReference>